<name>A0ABM6HWI2_9HYPH</name>
<organism evidence="1 2">
    <name type="scientific">Roseibium algicola</name>
    <dbReference type="NCBI Taxonomy" id="2857014"/>
    <lineage>
        <taxon>Bacteria</taxon>
        <taxon>Pseudomonadati</taxon>
        <taxon>Pseudomonadota</taxon>
        <taxon>Alphaproteobacteria</taxon>
        <taxon>Hyphomicrobiales</taxon>
        <taxon>Stappiaceae</taxon>
        <taxon>Roseibium</taxon>
    </lineage>
</organism>
<proteinExistence type="predicted"/>
<dbReference type="Proteomes" id="UP000188174">
    <property type="component" value="Chromosome"/>
</dbReference>
<evidence type="ECO:0000313" key="2">
    <source>
        <dbReference type="Proteomes" id="UP000188174"/>
    </source>
</evidence>
<keyword evidence="2" id="KW-1185">Reference proteome</keyword>
<protein>
    <submittedName>
        <fullName evidence="1">Uncharacterized protein</fullName>
    </submittedName>
</protein>
<dbReference type="RefSeq" id="WP_077290175.1">
    <property type="nucleotide sequence ID" value="NZ_CP019630.1"/>
</dbReference>
<sequence>MRYSARFTNLPGRLRNGSELISLGGNIEIGEALAISGTMRDAALKIEALERELENAQSKTNRDS</sequence>
<reference evidence="1 2" key="1">
    <citation type="submission" date="2017-02" db="EMBL/GenBank/DDBJ databases">
        <authorList>
            <person name="Jeong S."/>
        </authorList>
    </citation>
    <scope>NUCLEOTIDE SEQUENCE [LARGE SCALE GENOMIC DNA]</scope>
    <source>
        <strain evidence="1 2">RMAR6-6</strain>
    </source>
</reference>
<accession>A0ABM6HWI2</accession>
<gene>
    <name evidence="1" type="ORF">B0E33_01290</name>
</gene>
<dbReference type="EMBL" id="CP019630">
    <property type="protein sequence ID" value="AQQ02389.1"/>
    <property type="molecule type" value="Genomic_DNA"/>
</dbReference>
<evidence type="ECO:0000313" key="1">
    <source>
        <dbReference type="EMBL" id="AQQ02389.1"/>
    </source>
</evidence>